<dbReference type="RefSeq" id="WP_320556288.1">
    <property type="nucleotide sequence ID" value="NZ_JAXDAE010000011.1"/>
</dbReference>
<name>A0ABU5ENT6_9FLAO</name>
<organism evidence="2 3">
    <name type="scientific">Winogradskyella aquimaris</name>
    <dbReference type="NCBI Taxonomy" id="864074"/>
    <lineage>
        <taxon>Bacteria</taxon>
        <taxon>Pseudomonadati</taxon>
        <taxon>Bacteroidota</taxon>
        <taxon>Flavobacteriia</taxon>
        <taxon>Flavobacteriales</taxon>
        <taxon>Flavobacteriaceae</taxon>
        <taxon>Winogradskyella</taxon>
    </lineage>
</organism>
<evidence type="ECO:0000256" key="1">
    <source>
        <dbReference type="SAM" id="Coils"/>
    </source>
</evidence>
<feature type="coiled-coil region" evidence="1">
    <location>
        <begin position="101"/>
        <end position="128"/>
    </location>
</feature>
<keyword evidence="1" id="KW-0175">Coiled coil</keyword>
<dbReference type="EMBL" id="JAXDAE010000011">
    <property type="protein sequence ID" value="MDY2587938.1"/>
    <property type="molecule type" value="Genomic_DNA"/>
</dbReference>
<keyword evidence="3" id="KW-1185">Reference proteome</keyword>
<reference evidence="2 3" key="1">
    <citation type="submission" date="2023-11" db="EMBL/GenBank/DDBJ databases">
        <title>Winogradskyella pelagius sp. nov., isolated from coastal sediment.</title>
        <authorList>
            <person name="Li F."/>
        </authorList>
    </citation>
    <scope>NUCLEOTIDE SEQUENCE [LARGE SCALE GENOMIC DNA]</scope>
    <source>
        <strain evidence="2 3">KCTC 23502</strain>
    </source>
</reference>
<comment type="caution">
    <text evidence="2">The sequence shown here is derived from an EMBL/GenBank/DDBJ whole genome shotgun (WGS) entry which is preliminary data.</text>
</comment>
<dbReference type="Proteomes" id="UP001285855">
    <property type="component" value="Unassembled WGS sequence"/>
</dbReference>
<evidence type="ECO:0000313" key="3">
    <source>
        <dbReference type="Proteomes" id="UP001285855"/>
    </source>
</evidence>
<accession>A0ABU5ENT6</accession>
<proteinExistence type="predicted"/>
<gene>
    <name evidence="2" type="ORF">SNF14_11360</name>
</gene>
<protein>
    <submittedName>
        <fullName evidence="2">Uncharacterized protein</fullName>
    </submittedName>
</protein>
<sequence length="149" mass="18253">MKTIHTHAKHTEWLSADEMHFESKKWLSELEFYKEEQWFFEDLIRTYTLQILDHNHFDESKRLIDKLTKIVEQTQTLLKAVKSHEKQLSIMVDGIDQIKEETAYKKEHRNLTELVDELRKRYRTLKAKFFKFIKMIMKESKENHLIEKK</sequence>
<evidence type="ECO:0000313" key="2">
    <source>
        <dbReference type="EMBL" id="MDY2587938.1"/>
    </source>
</evidence>